<dbReference type="AlphaFoldDB" id="A0A0K2V9N1"/>
<organism evidence="1">
    <name type="scientific">Lepeophtheirus salmonis</name>
    <name type="common">Salmon louse</name>
    <name type="synonym">Caligus salmonis</name>
    <dbReference type="NCBI Taxonomy" id="72036"/>
    <lineage>
        <taxon>Eukaryota</taxon>
        <taxon>Metazoa</taxon>
        <taxon>Ecdysozoa</taxon>
        <taxon>Arthropoda</taxon>
        <taxon>Crustacea</taxon>
        <taxon>Multicrustacea</taxon>
        <taxon>Hexanauplia</taxon>
        <taxon>Copepoda</taxon>
        <taxon>Siphonostomatoida</taxon>
        <taxon>Caligidae</taxon>
        <taxon>Lepeophtheirus</taxon>
    </lineage>
</organism>
<name>A0A0K2V9N1_LEPSM</name>
<evidence type="ECO:0000313" key="1">
    <source>
        <dbReference type="EMBL" id="CDW47030.1"/>
    </source>
</evidence>
<reference evidence="1" key="1">
    <citation type="submission" date="2014-05" db="EMBL/GenBank/DDBJ databases">
        <authorList>
            <person name="Chronopoulou M."/>
        </authorList>
    </citation>
    <scope>NUCLEOTIDE SEQUENCE</scope>
    <source>
        <tissue evidence="1">Whole organism</tissue>
    </source>
</reference>
<dbReference type="EMBL" id="HACA01029669">
    <property type="protein sequence ID" value="CDW47030.1"/>
    <property type="molecule type" value="Transcribed_RNA"/>
</dbReference>
<sequence length="60" mass="7160">MKFVYYLSLNKIELVHITHSILQKNTSSQSIWWGNLLSESYNKFVLSALMIQKVKFFTYK</sequence>
<accession>A0A0K2V9N1</accession>
<proteinExistence type="predicted"/>
<protein>
    <submittedName>
        <fullName evidence="1">Uncharacterized protein</fullName>
    </submittedName>
</protein>